<keyword evidence="1" id="KW-0472">Membrane</keyword>
<keyword evidence="1" id="KW-0812">Transmembrane</keyword>
<dbReference type="SUPFAM" id="SSF54909">
    <property type="entry name" value="Dimeric alpha+beta barrel"/>
    <property type="match status" value="1"/>
</dbReference>
<evidence type="ECO:0000256" key="1">
    <source>
        <dbReference type="SAM" id="Phobius"/>
    </source>
</evidence>
<gene>
    <name evidence="3" type="ORF">NN4_70220</name>
</gene>
<evidence type="ECO:0000259" key="2">
    <source>
        <dbReference type="PROSITE" id="PS51725"/>
    </source>
</evidence>
<organism evidence="3 4">
    <name type="scientific">Nocardia ninae NBRC 108245</name>
    <dbReference type="NCBI Taxonomy" id="1210091"/>
    <lineage>
        <taxon>Bacteria</taxon>
        <taxon>Bacillati</taxon>
        <taxon>Actinomycetota</taxon>
        <taxon>Actinomycetes</taxon>
        <taxon>Mycobacteriales</taxon>
        <taxon>Nocardiaceae</taxon>
        <taxon>Nocardia</taxon>
    </lineage>
</organism>
<dbReference type="AlphaFoldDB" id="A0A511MPG4"/>
<proteinExistence type="predicted"/>
<dbReference type="InterPro" id="IPR038762">
    <property type="entry name" value="ABM_predict"/>
</dbReference>
<dbReference type="PANTHER" id="PTHR40057">
    <property type="entry name" value="SLR1162 PROTEIN"/>
    <property type="match status" value="1"/>
</dbReference>
<evidence type="ECO:0000313" key="3">
    <source>
        <dbReference type="EMBL" id="GEM42503.1"/>
    </source>
</evidence>
<feature type="domain" description="ABM" evidence="2">
    <location>
        <begin position="17"/>
        <end position="109"/>
    </location>
</feature>
<keyword evidence="4" id="KW-1185">Reference proteome</keyword>
<dbReference type="RefSeq" id="WP_222595223.1">
    <property type="nucleotide sequence ID" value="NZ_BJXA01000071.1"/>
</dbReference>
<reference evidence="3 4" key="1">
    <citation type="submission" date="2019-07" db="EMBL/GenBank/DDBJ databases">
        <title>Whole genome shotgun sequence of Nocardia ninae NBRC 108245.</title>
        <authorList>
            <person name="Hosoyama A."/>
            <person name="Uohara A."/>
            <person name="Ohji S."/>
            <person name="Ichikawa N."/>
        </authorList>
    </citation>
    <scope>NUCLEOTIDE SEQUENCE [LARGE SCALE GENOMIC DNA]</scope>
    <source>
        <strain evidence="3 4">NBRC 108245</strain>
    </source>
</reference>
<feature type="transmembrane region" description="Helical" evidence="1">
    <location>
        <begin position="133"/>
        <end position="151"/>
    </location>
</feature>
<sequence>MAEIPSGPAQPAPAADVALIVARVVEPGHEEAFQEWARGILAAAATTIGYLGGGLFHPVVDGGPWIIVHRFRNQDALQRWLDSPQRAGFFDNIEGHRHTEVARRELTGMETWFSAANPAGSVPPRWKMAASSAIGIFPISLFGSAVLGPYLAALPLVLRTACFAALFSVLMTYLSMPLVTRVLRRWLGPGQPAHPPNIKLQKEIP</sequence>
<evidence type="ECO:0000313" key="4">
    <source>
        <dbReference type="Proteomes" id="UP000321424"/>
    </source>
</evidence>
<feature type="transmembrane region" description="Helical" evidence="1">
    <location>
        <begin position="157"/>
        <end position="176"/>
    </location>
</feature>
<keyword evidence="1" id="KW-1133">Transmembrane helix</keyword>
<dbReference type="PANTHER" id="PTHR40057:SF1">
    <property type="entry name" value="SLR1162 PROTEIN"/>
    <property type="match status" value="1"/>
</dbReference>
<dbReference type="EMBL" id="BJXA01000071">
    <property type="protein sequence ID" value="GEM42503.1"/>
    <property type="molecule type" value="Genomic_DNA"/>
</dbReference>
<dbReference type="InterPro" id="IPR011008">
    <property type="entry name" value="Dimeric_a/b-barrel"/>
</dbReference>
<dbReference type="Gene3D" id="3.30.70.100">
    <property type="match status" value="1"/>
</dbReference>
<dbReference type="InterPro" id="IPR007138">
    <property type="entry name" value="ABM_dom"/>
</dbReference>
<dbReference type="Proteomes" id="UP000321424">
    <property type="component" value="Unassembled WGS sequence"/>
</dbReference>
<comment type="caution">
    <text evidence="3">The sequence shown here is derived from an EMBL/GenBank/DDBJ whole genome shotgun (WGS) entry which is preliminary data.</text>
</comment>
<accession>A0A511MPG4</accession>
<dbReference type="Pfam" id="PF03992">
    <property type="entry name" value="ABM"/>
    <property type="match status" value="1"/>
</dbReference>
<name>A0A511MPG4_9NOCA</name>
<dbReference type="PROSITE" id="PS51725">
    <property type="entry name" value="ABM"/>
    <property type="match status" value="1"/>
</dbReference>
<protein>
    <recommendedName>
        <fullName evidence="2">ABM domain-containing protein</fullName>
    </recommendedName>
</protein>